<keyword evidence="2" id="KW-1003">Cell membrane</keyword>
<keyword evidence="8" id="KW-0966">Cell projection</keyword>
<keyword evidence="8" id="KW-0969">Cilium</keyword>
<proteinExistence type="predicted"/>
<protein>
    <submittedName>
        <fullName evidence="8">Flagellar protein FliO/FliZ</fullName>
    </submittedName>
</protein>
<sequence length="219" mass="25235">MKKVCLSTLFLSIFFLINFSEYAAAKESNVADCLENHANCSEEEKESLNNSEMEQEGTGFKERSTGTIIIDLLKMVLALFLVLALIYLFVKFLNKRNKLFQQVKSLENLGGVSVGQNKSVQIVRIGTKLYLIGVGDNVEMLHEITDEEVKKDLIRKEERTDLQTSSWLLSIFPTLNKDTNKEKQSEKEFKKLFSTELSKLKQTKDQFIRNKTQEEDKYE</sequence>
<comment type="subcellular location">
    <subcellularLocation>
        <location evidence="1">Cell membrane</location>
    </subcellularLocation>
</comment>
<evidence type="ECO:0000313" key="8">
    <source>
        <dbReference type="EMBL" id="MBP2256208.1"/>
    </source>
</evidence>
<evidence type="ECO:0000256" key="2">
    <source>
        <dbReference type="ARBA" id="ARBA00022475"/>
    </source>
</evidence>
<gene>
    <name evidence="8" type="ORF">J2Z81_000140</name>
</gene>
<evidence type="ECO:0000313" key="9">
    <source>
        <dbReference type="Proteomes" id="UP001519294"/>
    </source>
</evidence>
<accession>A0ABS4S404</accession>
<feature type="transmembrane region" description="Helical" evidence="6">
    <location>
        <begin position="68"/>
        <end position="90"/>
    </location>
</feature>
<keyword evidence="9" id="KW-1185">Reference proteome</keyword>
<feature type="signal peptide" evidence="7">
    <location>
        <begin position="1"/>
        <end position="23"/>
    </location>
</feature>
<feature type="chain" id="PRO_5045875182" evidence="7">
    <location>
        <begin position="24"/>
        <end position="219"/>
    </location>
</feature>
<dbReference type="EMBL" id="JAGIKX010000001">
    <property type="protein sequence ID" value="MBP2256208.1"/>
    <property type="molecule type" value="Genomic_DNA"/>
</dbReference>
<evidence type="ECO:0000256" key="7">
    <source>
        <dbReference type="SAM" id="SignalP"/>
    </source>
</evidence>
<evidence type="ECO:0000256" key="5">
    <source>
        <dbReference type="ARBA" id="ARBA00023136"/>
    </source>
</evidence>
<keyword evidence="5 6" id="KW-0472">Membrane</keyword>
<reference evidence="8 9" key="1">
    <citation type="submission" date="2021-03" db="EMBL/GenBank/DDBJ databases">
        <title>Genomic Encyclopedia of Type Strains, Phase IV (KMG-IV): sequencing the most valuable type-strain genomes for metagenomic binning, comparative biology and taxonomic classification.</title>
        <authorList>
            <person name="Goeker M."/>
        </authorList>
    </citation>
    <scope>NUCLEOTIDE SEQUENCE [LARGE SCALE GENOMIC DNA]</scope>
    <source>
        <strain evidence="8 9">DSM 25790</strain>
    </source>
</reference>
<dbReference type="RefSeq" id="WP_226370509.1">
    <property type="nucleotide sequence ID" value="NZ_JAGIKX010000001.1"/>
</dbReference>
<dbReference type="Proteomes" id="UP001519294">
    <property type="component" value="Unassembled WGS sequence"/>
</dbReference>
<evidence type="ECO:0000256" key="4">
    <source>
        <dbReference type="ARBA" id="ARBA00022989"/>
    </source>
</evidence>
<evidence type="ECO:0000256" key="6">
    <source>
        <dbReference type="SAM" id="Phobius"/>
    </source>
</evidence>
<organism evidence="8 9">
    <name type="scientific">Virgibacillus alimentarius</name>
    <dbReference type="NCBI Taxonomy" id="698769"/>
    <lineage>
        <taxon>Bacteria</taxon>
        <taxon>Bacillati</taxon>
        <taxon>Bacillota</taxon>
        <taxon>Bacilli</taxon>
        <taxon>Bacillales</taxon>
        <taxon>Bacillaceae</taxon>
        <taxon>Virgibacillus</taxon>
    </lineage>
</organism>
<keyword evidence="4 6" id="KW-1133">Transmembrane helix</keyword>
<evidence type="ECO:0000256" key="1">
    <source>
        <dbReference type="ARBA" id="ARBA00004236"/>
    </source>
</evidence>
<name>A0ABS4S404_9BACI</name>
<keyword evidence="7" id="KW-0732">Signal</keyword>
<dbReference type="Pfam" id="PF04347">
    <property type="entry name" value="FliO"/>
    <property type="match status" value="1"/>
</dbReference>
<keyword evidence="3 6" id="KW-0812">Transmembrane</keyword>
<dbReference type="InterPro" id="IPR022781">
    <property type="entry name" value="Flagellar_biosynth_FliO"/>
</dbReference>
<evidence type="ECO:0000256" key="3">
    <source>
        <dbReference type="ARBA" id="ARBA00022692"/>
    </source>
</evidence>
<keyword evidence="8" id="KW-0282">Flagellum</keyword>
<comment type="caution">
    <text evidence="8">The sequence shown here is derived from an EMBL/GenBank/DDBJ whole genome shotgun (WGS) entry which is preliminary data.</text>
</comment>